<keyword evidence="3" id="KW-1185">Reference proteome</keyword>
<feature type="compositionally biased region" description="Polar residues" evidence="1">
    <location>
        <begin position="132"/>
        <end position="143"/>
    </location>
</feature>
<evidence type="ECO:0000313" key="3">
    <source>
        <dbReference type="Proteomes" id="UP000002058"/>
    </source>
</evidence>
<dbReference type="STRING" id="336963.C4JYZ5"/>
<sequence length="993" mass="110753">MPPSTNDGSDGGSSSQLTRSASYNYIPALIPDGDGTLMRKTLSEVNLTHSTDQQTHSQKTEDFATGKEILRQSSLRSKRKNGSTFTLGDDDGNRASMANGGSARTTESTDRSRKTKTVAGALASLTRKPWKTSRSPSPSQSNKDMIRRLGRSNGQISPAEIETAIHDNTLTEPVKDSGKYKANDPARTTAVLTKRNKRPLSVTAAKDQNDKPPSVSRSPSIRSLRRKSSLERLAASVGLSRQDIPPIPQNSPPEVTKLKPEQPRKRDELWNVFRGLDADFQKYQSKSSSLKVNVIRSSLLPCLSRYANHPSNAQLRPEDLDRRVNILNKWWTGLLETLSGRTSNSITGVDRPVYLEAITAIMMRPEWRAPTSPSSPGATPTQKSDFTRKSNTSLESTGSDFLVDSIHHNVRNILSQNLLSQLSYCIDKMSTRHTPASLVSFAGKSCAYAFFFCRDVCDLLVRLWNIGPELIRRVISQFKSEGNLSTRNAMSEQIASHFPPVVRGLSFTSHAALVRNMRRNASVPLAASNINWFGPWVSRWCGRDTDLFFVFVKHFHILVAEFLPAGTDFTKRIYVPGLVPVHAQMLVVLESTLSKQSNPQIPDNINGPATTTFEDFIDGAEATATGFPLGATNSLRIMSENRLILILKHILLDNSVPSDTKQFFLETFCGILKLAARKTSLFDHGPCFVLCDFVEELLPIIPPYCKSTGQADILDWDFWLEVCKQMMKSRNVVTEVRAFAFIFAAWDAINGVELRKELLCLGMLLQEKLFYHYFSHWSPMIRSYFHRLICWRLARLNENPSALDRRIYNTLSSRLSEIWSYFLSYQSKAEKQLTAPLSAVPSQPQTKKRWKVLRSIFGNGSNPKPGEIYLQSTRNVAISSSDSGSGSVSRSISDTSSVLESDTDYMEDVSNAPTTATSPPIVGSGSTKEMPFAPFQCPSNNYSFSSKYAGRALAEWSLVVSECDCFFQRRRDEGVPYDNLVEIPMLGVESFRK</sequence>
<evidence type="ECO:0008006" key="4">
    <source>
        <dbReference type="Google" id="ProtNLM"/>
    </source>
</evidence>
<dbReference type="Pfam" id="PF08578">
    <property type="entry name" value="DUF1765"/>
    <property type="match status" value="1"/>
</dbReference>
<dbReference type="GeneID" id="8439997"/>
<feature type="compositionally biased region" description="Basic and acidic residues" evidence="1">
    <location>
        <begin position="58"/>
        <end position="70"/>
    </location>
</feature>
<gene>
    <name evidence="2" type="ORF">UREG_07396</name>
</gene>
<accession>C4JYZ5</accession>
<dbReference type="Proteomes" id="UP000002058">
    <property type="component" value="Unassembled WGS sequence"/>
</dbReference>
<feature type="compositionally biased region" description="Basic and acidic residues" evidence="1">
    <location>
        <begin position="173"/>
        <end position="184"/>
    </location>
</feature>
<dbReference type="HOGENOM" id="CLU_003877_1_1_1"/>
<feature type="compositionally biased region" description="Low complexity" evidence="1">
    <location>
        <begin position="369"/>
        <end position="381"/>
    </location>
</feature>
<feature type="region of interest" description="Disordered" evidence="1">
    <location>
        <begin position="366"/>
        <end position="392"/>
    </location>
</feature>
<protein>
    <recommendedName>
        <fullName evidence="4">DUF1765-domain-containing protein</fullName>
    </recommendedName>
</protein>
<dbReference type="EMBL" id="CH476619">
    <property type="protein sequence ID" value="EEP82531.1"/>
    <property type="molecule type" value="Genomic_DNA"/>
</dbReference>
<dbReference type="InParanoid" id="C4JYZ5"/>
<feature type="compositionally biased region" description="Polar residues" evidence="1">
    <location>
        <begin position="45"/>
        <end position="57"/>
    </location>
</feature>
<dbReference type="OrthoDB" id="296767at2759"/>
<organism evidence="2 3">
    <name type="scientific">Uncinocarpus reesii (strain UAMH 1704)</name>
    <dbReference type="NCBI Taxonomy" id="336963"/>
    <lineage>
        <taxon>Eukaryota</taxon>
        <taxon>Fungi</taxon>
        <taxon>Dikarya</taxon>
        <taxon>Ascomycota</taxon>
        <taxon>Pezizomycotina</taxon>
        <taxon>Eurotiomycetes</taxon>
        <taxon>Eurotiomycetidae</taxon>
        <taxon>Onygenales</taxon>
        <taxon>Onygenaceae</taxon>
        <taxon>Uncinocarpus</taxon>
    </lineage>
</organism>
<dbReference type="OMA" id="KTCAYAF"/>
<reference evidence="3" key="1">
    <citation type="journal article" date="2009" name="Genome Res.">
        <title>Comparative genomic analyses of the human fungal pathogens Coccidioides and their relatives.</title>
        <authorList>
            <person name="Sharpton T.J."/>
            <person name="Stajich J.E."/>
            <person name="Rounsley S.D."/>
            <person name="Gardner M.J."/>
            <person name="Wortman J.R."/>
            <person name="Jordar V.S."/>
            <person name="Maiti R."/>
            <person name="Kodira C.D."/>
            <person name="Neafsey D.E."/>
            <person name="Zeng Q."/>
            <person name="Hung C.-Y."/>
            <person name="McMahan C."/>
            <person name="Muszewska A."/>
            <person name="Grynberg M."/>
            <person name="Mandel M.A."/>
            <person name="Kellner E.M."/>
            <person name="Barker B.M."/>
            <person name="Galgiani J.N."/>
            <person name="Orbach M.J."/>
            <person name="Kirkland T.N."/>
            <person name="Cole G.T."/>
            <person name="Henn M.R."/>
            <person name="Birren B.W."/>
            <person name="Taylor J.W."/>
        </authorList>
    </citation>
    <scope>NUCLEOTIDE SEQUENCE [LARGE SCALE GENOMIC DNA]</scope>
    <source>
        <strain evidence="3">UAMH 1704</strain>
    </source>
</reference>
<feature type="region of interest" description="Disordered" evidence="1">
    <location>
        <begin position="45"/>
        <end position="263"/>
    </location>
</feature>
<dbReference type="InterPro" id="IPR013887">
    <property type="entry name" value="UPF0592"/>
</dbReference>
<feature type="compositionally biased region" description="Low complexity" evidence="1">
    <location>
        <begin position="880"/>
        <end position="898"/>
    </location>
</feature>
<dbReference type="eggNOG" id="ENOG502QWKM">
    <property type="taxonomic scope" value="Eukaryota"/>
</dbReference>
<dbReference type="VEuPathDB" id="FungiDB:UREG_07396"/>
<dbReference type="PANTHER" id="PTHR37988">
    <property type="entry name" value="UPF0592 MEMBRANE PROTEIN C7D4.03C"/>
    <property type="match status" value="1"/>
</dbReference>
<proteinExistence type="predicted"/>
<evidence type="ECO:0000256" key="1">
    <source>
        <dbReference type="SAM" id="MobiDB-lite"/>
    </source>
</evidence>
<feature type="region of interest" description="Disordered" evidence="1">
    <location>
        <begin position="880"/>
        <end position="902"/>
    </location>
</feature>
<dbReference type="KEGG" id="ure:UREG_07396"/>
<dbReference type="RefSeq" id="XP_002582623.1">
    <property type="nucleotide sequence ID" value="XM_002582577.1"/>
</dbReference>
<evidence type="ECO:0000313" key="2">
    <source>
        <dbReference type="EMBL" id="EEP82531.1"/>
    </source>
</evidence>
<feature type="compositionally biased region" description="Low complexity" evidence="1">
    <location>
        <begin position="212"/>
        <end position="222"/>
    </location>
</feature>
<name>C4JYZ5_UNCRE</name>
<dbReference type="PANTHER" id="PTHR37988:SF1">
    <property type="entry name" value="UPF0592 MEMBRANE PROTEIN C7D4.03C"/>
    <property type="match status" value="1"/>
</dbReference>
<dbReference type="AlphaFoldDB" id="C4JYZ5"/>